<evidence type="ECO:0008006" key="3">
    <source>
        <dbReference type="Google" id="ProtNLM"/>
    </source>
</evidence>
<dbReference type="EMBL" id="JACHLA010000017">
    <property type="protein sequence ID" value="MBB6364311.1"/>
    <property type="molecule type" value="Genomic_DNA"/>
</dbReference>
<protein>
    <recommendedName>
        <fullName evidence="3">HPt domain-containing protein</fullName>
    </recommendedName>
</protein>
<sequence>MIQAHYLVSDFDPKVLILGDQVEFQAMKRFFQQFLEKDDFQADFQSVGVTQSNFELQTHKVKGLGHGLFKQGNVLILQLSQDQIQRYIDEIDEFLDMNSQAGSCILDLLIVDEIRIQLSFGEFDQDYFIGL</sequence>
<reference evidence="1 2" key="1">
    <citation type="submission" date="2020-08" db="EMBL/GenBank/DDBJ databases">
        <title>Functional genomics of gut bacteria from endangered species of beetles.</title>
        <authorList>
            <person name="Carlos-Shanley C."/>
        </authorList>
    </citation>
    <scope>NUCLEOTIDE SEQUENCE [LARGE SCALE GENOMIC DNA]</scope>
    <source>
        <strain evidence="1 2">S00127</strain>
    </source>
</reference>
<proteinExistence type="predicted"/>
<comment type="caution">
    <text evidence="1">The sequence shown here is derived from an EMBL/GenBank/DDBJ whole genome shotgun (WGS) entry which is preliminary data.</text>
</comment>
<dbReference type="AlphaFoldDB" id="A0AAW3VHK2"/>
<dbReference type="RefSeq" id="WP_184413486.1">
    <property type="nucleotide sequence ID" value="NZ_JACHLA010000017.1"/>
</dbReference>
<evidence type="ECO:0000313" key="1">
    <source>
        <dbReference type="EMBL" id="MBB6364311.1"/>
    </source>
</evidence>
<organism evidence="1 2">
    <name type="scientific">Acinetobacter lwoffii</name>
    <dbReference type="NCBI Taxonomy" id="28090"/>
    <lineage>
        <taxon>Bacteria</taxon>
        <taxon>Pseudomonadati</taxon>
        <taxon>Pseudomonadota</taxon>
        <taxon>Gammaproteobacteria</taxon>
        <taxon>Moraxellales</taxon>
        <taxon>Moraxellaceae</taxon>
        <taxon>Acinetobacter</taxon>
    </lineage>
</organism>
<accession>A0AAW3VHK2</accession>
<gene>
    <name evidence="1" type="ORF">HNP34_002462</name>
</gene>
<evidence type="ECO:0000313" key="2">
    <source>
        <dbReference type="Proteomes" id="UP000548425"/>
    </source>
</evidence>
<name>A0AAW3VHK2_ACILW</name>
<dbReference type="Proteomes" id="UP000548425">
    <property type="component" value="Unassembled WGS sequence"/>
</dbReference>